<dbReference type="EMBL" id="BMRE01000005">
    <property type="protein sequence ID" value="GGU28369.1"/>
    <property type="molecule type" value="Genomic_DNA"/>
</dbReference>
<dbReference type="InterPro" id="IPR029058">
    <property type="entry name" value="AB_hydrolase_fold"/>
</dbReference>
<dbReference type="PANTHER" id="PTHR40111:SF1">
    <property type="entry name" value="CEPHALOSPORIN-C DEACETYLASE"/>
    <property type="match status" value="1"/>
</dbReference>
<dbReference type="Gene3D" id="3.40.50.1820">
    <property type="entry name" value="alpha/beta hydrolase"/>
    <property type="match status" value="1"/>
</dbReference>
<proteinExistence type="predicted"/>
<gene>
    <name evidence="2" type="primary">axeA</name>
    <name evidence="2" type="ORF">GCM10010178_20820</name>
</gene>
<accession>A0ABQ2UET7</accession>
<protein>
    <submittedName>
        <fullName evidence="2">Cephalosporin-C deacetylase</fullName>
    </submittedName>
</protein>
<keyword evidence="3" id="KW-1185">Reference proteome</keyword>
<dbReference type="PANTHER" id="PTHR40111">
    <property type="entry name" value="CEPHALOSPORIN-C DEACETYLASE"/>
    <property type="match status" value="1"/>
</dbReference>
<dbReference type="SUPFAM" id="SSF53474">
    <property type="entry name" value="alpha/beta-Hydrolases"/>
    <property type="match status" value="1"/>
</dbReference>
<reference evidence="3" key="1">
    <citation type="journal article" date="2019" name="Int. J. Syst. Evol. Microbiol.">
        <title>The Global Catalogue of Microorganisms (GCM) 10K type strain sequencing project: providing services to taxonomists for standard genome sequencing and annotation.</title>
        <authorList>
            <consortium name="The Broad Institute Genomics Platform"/>
            <consortium name="The Broad Institute Genome Sequencing Center for Infectious Disease"/>
            <person name="Wu L."/>
            <person name="Ma J."/>
        </authorList>
    </citation>
    <scope>NUCLEOTIDE SEQUENCE [LARGE SCALE GENOMIC DNA]</scope>
    <source>
        <strain evidence="3">JCM 3296</strain>
    </source>
</reference>
<evidence type="ECO:0000259" key="1">
    <source>
        <dbReference type="Pfam" id="PF05448"/>
    </source>
</evidence>
<comment type="caution">
    <text evidence="2">The sequence shown here is derived from an EMBL/GenBank/DDBJ whole genome shotgun (WGS) entry which is preliminary data.</text>
</comment>
<organism evidence="2 3">
    <name type="scientific">Lentzea flava</name>
    <dbReference type="NCBI Taxonomy" id="103732"/>
    <lineage>
        <taxon>Bacteria</taxon>
        <taxon>Bacillati</taxon>
        <taxon>Actinomycetota</taxon>
        <taxon>Actinomycetes</taxon>
        <taxon>Pseudonocardiales</taxon>
        <taxon>Pseudonocardiaceae</taxon>
        <taxon>Lentzea</taxon>
    </lineage>
</organism>
<feature type="domain" description="Acetyl xylan esterase" evidence="1">
    <location>
        <begin position="1"/>
        <end position="315"/>
    </location>
</feature>
<dbReference type="RefSeq" id="WP_189253397.1">
    <property type="nucleotide sequence ID" value="NZ_BMRE01000005.1"/>
</dbReference>
<dbReference type="InterPro" id="IPR039069">
    <property type="entry name" value="CE7"/>
</dbReference>
<evidence type="ECO:0000313" key="2">
    <source>
        <dbReference type="EMBL" id="GGU28369.1"/>
    </source>
</evidence>
<sequence>MPVVDMPEEDLLRHRVTTPEPGDLDEWWATRLAKTTAAATPVVLTPHEPDLYRPLSVYDVEFSGAHGHRVRGWYLRPPGDGPLPVVVTYIGYGGGRGLPAQHTLLPSLGFATFVMDSRGQGGRWSVGATADAGPGTGPEHPGVMTKGIASPEDYYFTRLYLDAARAVDVAAELPGADPGRIAVTGGSQGGALALAAAALRADRVKVCHSDVPFLCDLHRAVRIGTTPPYTEISDFLAQHDALVPVAMDTLRYVDCALLARRITAHTLFSVGLMDETCPPSTVYAAYHEVRAPKEITVSPFGKHTTPTSHVETQLRHLRNHLTP</sequence>
<dbReference type="Pfam" id="PF05448">
    <property type="entry name" value="AXE1"/>
    <property type="match status" value="1"/>
</dbReference>
<name>A0ABQ2UET7_9PSEU</name>
<dbReference type="Proteomes" id="UP000649573">
    <property type="component" value="Unassembled WGS sequence"/>
</dbReference>
<evidence type="ECO:0000313" key="3">
    <source>
        <dbReference type="Proteomes" id="UP000649573"/>
    </source>
</evidence>
<dbReference type="InterPro" id="IPR008391">
    <property type="entry name" value="AXE1_dom"/>
</dbReference>